<comment type="caution">
    <text evidence="3">The sequence shown here is derived from an EMBL/GenBank/DDBJ whole genome shotgun (WGS) entry which is preliminary data.</text>
</comment>
<evidence type="ECO:0000256" key="1">
    <source>
        <dbReference type="SAM" id="SignalP"/>
    </source>
</evidence>
<evidence type="ECO:0000313" key="4">
    <source>
        <dbReference type="Proteomes" id="UP000653343"/>
    </source>
</evidence>
<evidence type="ECO:0000313" key="3">
    <source>
        <dbReference type="EMBL" id="GGX35275.1"/>
    </source>
</evidence>
<organism evidence="3 4">
    <name type="scientific">Undibacterium squillarum</name>
    <dbReference type="NCBI Taxonomy" id="1131567"/>
    <lineage>
        <taxon>Bacteria</taxon>
        <taxon>Pseudomonadati</taxon>
        <taxon>Pseudomonadota</taxon>
        <taxon>Betaproteobacteria</taxon>
        <taxon>Burkholderiales</taxon>
        <taxon>Oxalobacteraceae</taxon>
        <taxon>Undibacterium</taxon>
    </lineage>
</organism>
<keyword evidence="3" id="KW-0378">Hydrolase</keyword>
<dbReference type="SUPFAM" id="SSF56601">
    <property type="entry name" value="beta-lactamase/transpeptidase-like"/>
    <property type="match status" value="1"/>
</dbReference>
<dbReference type="InterPro" id="IPR012338">
    <property type="entry name" value="Beta-lactam/transpept-like"/>
</dbReference>
<proteinExistence type="predicted"/>
<accession>A0ABQ2XUQ7</accession>
<name>A0ABQ2XUQ7_9BURK</name>
<dbReference type="InterPro" id="IPR050789">
    <property type="entry name" value="Diverse_Enzym_Activities"/>
</dbReference>
<keyword evidence="1" id="KW-0732">Signal</keyword>
<reference evidence="4" key="1">
    <citation type="journal article" date="2019" name="Int. J. Syst. Evol. Microbiol.">
        <title>The Global Catalogue of Microorganisms (GCM) 10K type strain sequencing project: providing services to taxonomists for standard genome sequencing and annotation.</title>
        <authorList>
            <consortium name="The Broad Institute Genomics Platform"/>
            <consortium name="The Broad Institute Genome Sequencing Center for Infectious Disease"/>
            <person name="Wu L."/>
            <person name="Ma J."/>
        </authorList>
    </citation>
    <scope>NUCLEOTIDE SEQUENCE [LARGE SCALE GENOMIC DNA]</scope>
    <source>
        <strain evidence="4">KCTC 23917</strain>
    </source>
</reference>
<dbReference type="Gene3D" id="3.40.710.10">
    <property type="entry name" value="DD-peptidase/beta-lactamase superfamily"/>
    <property type="match status" value="1"/>
</dbReference>
<dbReference type="GO" id="GO:0016787">
    <property type="term" value="F:hydrolase activity"/>
    <property type="evidence" value="ECO:0007669"/>
    <property type="project" value="UniProtKB-KW"/>
</dbReference>
<feature type="domain" description="Beta-lactamase-related" evidence="2">
    <location>
        <begin position="72"/>
        <end position="358"/>
    </location>
</feature>
<dbReference type="RefSeq" id="WP_229793051.1">
    <property type="nucleotide sequence ID" value="NZ_BMYU01000002.1"/>
</dbReference>
<feature type="chain" id="PRO_5046652330" evidence="1">
    <location>
        <begin position="29"/>
        <end position="380"/>
    </location>
</feature>
<dbReference type="PANTHER" id="PTHR43283">
    <property type="entry name" value="BETA-LACTAMASE-RELATED"/>
    <property type="match status" value="1"/>
</dbReference>
<evidence type="ECO:0000259" key="2">
    <source>
        <dbReference type="Pfam" id="PF00144"/>
    </source>
</evidence>
<dbReference type="Pfam" id="PF00144">
    <property type="entry name" value="Beta-lactamase"/>
    <property type="match status" value="1"/>
</dbReference>
<sequence>MKTLSPLAFTLSVCASAFFASSALSASAHSLTAESSQHAWPLSTPAEQQLDAGKLQEMDEAIRKGTYQQITSVLIARHGKLIHESYFDSAGAEGLRNTRSATKTITGLLAGAAIDRGMIASVRTPVLGLLQYKGKIDNPDPRKQKITVEDLLTMSSQLECDDQNPFSRGNEERMYLIEDWVGFYLNLPVKGYPAWVPKPENSPFGRAFSYCTAGTTTLGAVVQKASKMPLPAFAQKALFSPLGIRQTQWQYSPLGLAQGGGGLSLRSRDLLKIGQLLANGGSWQGQQIISAPWIRTTVSAQAQVDEQRQYGYLLWMYPYSSKEMQHPAYQMAGSGGNKVVVFPALDLVLLVTTTNFGARNPHQISDKLISDFILPAVQAQ</sequence>
<gene>
    <name evidence="3" type="ORF">GCM10010946_10820</name>
</gene>
<protein>
    <submittedName>
        <fullName evidence="3">Serine hydrolase</fullName>
    </submittedName>
</protein>
<keyword evidence="4" id="KW-1185">Reference proteome</keyword>
<dbReference type="InterPro" id="IPR001466">
    <property type="entry name" value="Beta-lactam-related"/>
</dbReference>
<dbReference type="EMBL" id="BMYU01000002">
    <property type="protein sequence ID" value="GGX35275.1"/>
    <property type="molecule type" value="Genomic_DNA"/>
</dbReference>
<dbReference type="Proteomes" id="UP000653343">
    <property type="component" value="Unassembled WGS sequence"/>
</dbReference>
<feature type="signal peptide" evidence="1">
    <location>
        <begin position="1"/>
        <end position="28"/>
    </location>
</feature>
<dbReference type="PANTHER" id="PTHR43283:SF7">
    <property type="entry name" value="BETA-LACTAMASE-RELATED DOMAIN-CONTAINING PROTEIN"/>
    <property type="match status" value="1"/>
</dbReference>